<evidence type="ECO:0000313" key="3">
    <source>
        <dbReference type="Proteomes" id="UP000321691"/>
    </source>
</evidence>
<protein>
    <submittedName>
        <fullName evidence="2">Uncharacterized protein</fullName>
    </submittedName>
</protein>
<comment type="caution">
    <text evidence="2">The sequence shown here is derived from an EMBL/GenBank/DDBJ whole genome shotgun (WGS) entry which is preliminary data.</text>
</comment>
<dbReference type="Proteomes" id="UP000321691">
    <property type="component" value="Unassembled WGS sequence"/>
</dbReference>
<sequence>MDTVDGGIIRSTPAIISASRSARIGLERGRHDFELLAKSATISKLGLSVARGNHPANRNEATEPNSDRPPG</sequence>
<evidence type="ECO:0000256" key="1">
    <source>
        <dbReference type="SAM" id="MobiDB-lite"/>
    </source>
</evidence>
<proteinExistence type="predicted"/>
<name>A0ABQ0WRE1_9LACO</name>
<evidence type="ECO:0000313" key="2">
    <source>
        <dbReference type="EMBL" id="GEO67459.1"/>
    </source>
</evidence>
<keyword evidence="3" id="KW-1185">Reference proteome</keyword>
<dbReference type="EMBL" id="BJZI01000030">
    <property type="protein sequence ID" value="GEO67459.1"/>
    <property type="molecule type" value="Genomic_DNA"/>
</dbReference>
<accession>A0ABQ0WRE1</accession>
<organism evidence="2 3">
    <name type="scientific">Levilactobacillus spicheri</name>
    <dbReference type="NCBI Taxonomy" id="216463"/>
    <lineage>
        <taxon>Bacteria</taxon>
        <taxon>Bacillati</taxon>
        <taxon>Bacillota</taxon>
        <taxon>Bacilli</taxon>
        <taxon>Lactobacillales</taxon>
        <taxon>Lactobacillaceae</taxon>
        <taxon>Levilactobacillus</taxon>
    </lineage>
</organism>
<gene>
    <name evidence="2" type="ORF">LSP04_18780</name>
</gene>
<reference evidence="2 3" key="1">
    <citation type="submission" date="2019-07" db="EMBL/GenBank/DDBJ databases">
        <title>Whole genome shotgun sequence of Lactobacillus spicheri NBRC 107155.</title>
        <authorList>
            <person name="Hosoyama A."/>
            <person name="Uohara A."/>
            <person name="Ohji S."/>
            <person name="Ichikawa N."/>
        </authorList>
    </citation>
    <scope>NUCLEOTIDE SEQUENCE [LARGE SCALE GENOMIC DNA]</scope>
    <source>
        <strain evidence="2 3">NBRC 107155</strain>
    </source>
</reference>
<feature type="region of interest" description="Disordered" evidence="1">
    <location>
        <begin position="48"/>
        <end position="71"/>
    </location>
</feature>